<dbReference type="EMBL" id="QNRY01000027">
    <property type="protein sequence ID" value="RBP61129.1"/>
    <property type="molecule type" value="Genomic_DNA"/>
</dbReference>
<dbReference type="AlphaFoldDB" id="A0A366I2Z6"/>
<reference evidence="1 2" key="1">
    <citation type="submission" date="2018-06" db="EMBL/GenBank/DDBJ databases">
        <title>Genomic Encyclopedia of Type Strains, Phase IV (KMG-IV): sequencing the most valuable type-strain genomes for metagenomic binning, comparative biology and taxonomic classification.</title>
        <authorList>
            <person name="Goeker M."/>
        </authorList>
    </citation>
    <scope>NUCLEOTIDE SEQUENCE [LARGE SCALE GENOMIC DNA]</scope>
    <source>
        <strain evidence="1 2">DSM 30166</strain>
    </source>
</reference>
<evidence type="ECO:0008006" key="3">
    <source>
        <dbReference type="Google" id="ProtNLM"/>
    </source>
</evidence>
<gene>
    <name evidence="1" type="ORF">DES54_12737</name>
</gene>
<name>A0A366I2Z6_9GAMM</name>
<comment type="caution">
    <text evidence="1">The sequence shown here is derived from an EMBL/GenBank/DDBJ whole genome shotgun (WGS) entry which is preliminary data.</text>
</comment>
<dbReference type="Proteomes" id="UP000253046">
    <property type="component" value="Unassembled WGS sequence"/>
</dbReference>
<protein>
    <recommendedName>
        <fullName evidence="3">CDP-glycerol:poly(Glycerophosphate) glycerophosphotransferase</fullName>
    </recommendedName>
</protein>
<proteinExistence type="predicted"/>
<evidence type="ECO:0000313" key="1">
    <source>
        <dbReference type="EMBL" id="RBP61129.1"/>
    </source>
</evidence>
<evidence type="ECO:0000313" key="2">
    <source>
        <dbReference type="Proteomes" id="UP000253046"/>
    </source>
</evidence>
<accession>A0A366I2Z6</accession>
<keyword evidence="2" id="KW-1185">Reference proteome</keyword>
<organism evidence="1 2">
    <name type="scientific">Brenneria salicis ATCC 15712 = DSM 30166</name>
    <dbReference type="NCBI Taxonomy" id="714314"/>
    <lineage>
        <taxon>Bacteria</taxon>
        <taxon>Pseudomonadati</taxon>
        <taxon>Pseudomonadota</taxon>
        <taxon>Gammaproteobacteria</taxon>
        <taxon>Enterobacterales</taxon>
        <taxon>Pectobacteriaceae</taxon>
        <taxon>Brenneria</taxon>
    </lineage>
</organism>
<dbReference type="SUPFAM" id="SSF53756">
    <property type="entry name" value="UDP-Glycosyltransferase/glycogen phosphorylase"/>
    <property type="match status" value="1"/>
</dbReference>
<sequence length="417" mass="48920">MVQDKFEKYKEYKKNISLFYRGYPLHNILSVEIASASYNLKKLNLKSFFNFFASRKISIPHLSKNDILYSMGSYHRKDYYDLLHYVQLQAPGEIIDLNENRRVLKINFSNIINSLKHIFRKGKGLTFKEKIMFSASFTYLMNYIDELEKNKKPVLGAYVSFCSSHVNEAVMDLYFQGNNIPTFTLQHGLYFFFKNKTIDAICYENIISDKLLCWGEYTKNEFIDYGIPVEKIIVAGYPSQPKVLEKRKPSDELRILVLLSRYMFHKNNIRILDIISSVRKKNPNIHAEIKMHPSLQITDYECFLGDHGFSLCKSGTIKSLLEHRDYDMTISYNSTAYYDSYMNNCVSLRFIDEDADGSINVLDDEFYDENSLSETIIKFSEAMCTQEFWERVENRLKYISGYKINNYRDAIQSSIIS</sequence>